<dbReference type="EC" id="3.1.3.7" evidence="6"/>
<dbReference type="Proteomes" id="UP001549031">
    <property type="component" value="Unassembled WGS sequence"/>
</dbReference>
<feature type="binding site" evidence="6">
    <location>
        <position position="69"/>
    </location>
    <ligand>
        <name>Mg(2+)</name>
        <dbReference type="ChEBI" id="CHEBI:18420"/>
        <label>1</label>
    </ligand>
</feature>
<dbReference type="InterPro" id="IPR000760">
    <property type="entry name" value="Inositol_monophosphatase-like"/>
</dbReference>
<comment type="cofactor">
    <cofactor evidence="6">
        <name>Mg(2+)</name>
        <dbReference type="ChEBI" id="CHEBI:18420"/>
    </cofactor>
</comment>
<keyword evidence="5 6" id="KW-0472">Membrane</keyword>
<organism evidence="7 8">
    <name type="scientific">Pseudorhizobium tarimense</name>
    <dbReference type="NCBI Taxonomy" id="1079109"/>
    <lineage>
        <taxon>Bacteria</taxon>
        <taxon>Pseudomonadati</taxon>
        <taxon>Pseudomonadota</taxon>
        <taxon>Alphaproteobacteria</taxon>
        <taxon>Hyphomicrobiales</taxon>
        <taxon>Rhizobiaceae</taxon>
        <taxon>Rhizobium/Agrobacterium group</taxon>
        <taxon>Pseudorhizobium</taxon>
    </lineage>
</organism>
<dbReference type="PRINTS" id="PR00377">
    <property type="entry name" value="IMPHPHTASES"/>
</dbReference>
<feature type="binding site" evidence="6">
    <location>
        <position position="69"/>
    </location>
    <ligand>
        <name>substrate</name>
    </ligand>
</feature>
<dbReference type="Gene3D" id="3.40.190.80">
    <property type="match status" value="1"/>
</dbReference>
<keyword evidence="8" id="KW-1185">Reference proteome</keyword>
<gene>
    <name evidence="6" type="primary">cysQ</name>
    <name evidence="7" type="ORF">ABID21_001968</name>
</gene>
<evidence type="ECO:0000256" key="1">
    <source>
        <dbReference type="ARBA" id="ARBA00005289"/>
    </source>
</evidence>
<dbReference type="PANTHER" id="PTHR43028:SF5">
    <property type="entry name" value="3'(2'),5'-BISPHOSPHATE NUCLEOTIDASE 1"/>
    <property type="match status" value="1"/>
</dbReference>
<name>A0ABV2H5R5_9HYPH</name>
<keyword evidence="6" id="KW-0479">Metal-binding</keyword>
<reference evidence="7 8" key="1">
    <citation type="submission" date="2024-06" db="EMBL/GenBank/DDBJ databases">
        <title>Genomic Encyclopedia of Type Strains, Phase IV (KMG-IV): sequencing the most valuable type-strain genomes for metagenomic binning, comparative biology and taxonomic classification.</title>
        <authorList>
            <person name="Goeker M."/>
        </authorList>
    </citation>
    <scope>NUCLEOTIDE SEQUENCE [LARGE SCALE GENOMIC DNA]</scope>
    <source>
        <strain evidence="7 8">DSM 105042</strain>
    </source>
</reference>
<evidence type="ECO:0000256" key="6">
    <source>
        <dbReference type="HAMAP-Rule" id="MF_02095"/>
    </source>
</evidence>
<feature type="binding site" evidence="6">
    <location>
        <position position="88"/>
    </location>
    <ligand>
        <name>Mg(2+)</name>
        <dbReference type="ChEBI" id="CHEBI:18420"/>
        <label>2</label>
    </ligand>
</feature>
<protein>
    <recommendedName>
        <fullName evidence="6">3'(2'),5'-bisphosphate nucleotidase CysQ</fullName>
        <ecNumber evidence="6">3.1.3.7</ecNumber>
    </recommendedName>
    <alternativeName>
        <fullName evidence="6">3'(2'),5-bisphosphonucleoside 3'(2')-phosphohydrolase</fullName>
    </alternativeName>
    <alternativeName>
        <fullName evidence="6">3'-phosphoadenosine 5'-phosphate phosphatase</fullName>
        <shortName evidence="6">PAP phosphatase</shortName>
    </alternativeName>
</protein>
<feature type="binding site" evidence="6">
    <location>
        <position position="217"/>
    </location>
    <ligand>
        <name>substrate</name>
    </ligand>
</feature>
<evidence type="ECO:0000256" key="5">
    <source>
        <dbReference type="ARBA" id="ARBA00023136"/>
    </source>
</evidence>
<keyword evidence="2 6" id="KW-1003">Cell membrane</keyword>
<keyword evidence="6" id="KW-0460">Magnesium</keyword>
<dbReference type="PANTHER" id="PTHR43028">
    <property type="entry name" value="3'(2'),5'-BISPHOSPHATE NUCLEOTIDASE 1"/>
    <property type="match status" value="1"/>
</dbReference>
<comment type="function">
    <text evidence="6">Converts adenosine-3',5'-bisphosphate (PAP) to AMP.</text>
</comment>
<dbReference type="Pfam" id="PF00459">
    <property type="entry name" value="Inositol_P"/>
    <property type="match status" value="1"/>
</dbReference>
<feature type="binding site" evidence="6">
    <location>
        <position position="90"/>
    </location>
    <ligand>
        <name>Mg(2+)</name>
        <dbReference type="ChEBI" id="CHEBI:18420"/>
        <label>1</label>
    </ligand>
</feature>
<dbReference type="InterPro" id="IPR006240">
    <property type="entry name" value="CysQ"/>
</dbReference>
<accession>A0ABV2H5R5</accession>
<evidence type="ECO:0000256" key="3">
    <source>
        <dbReference type="ARBA" id="ARBA00022519"/>
    </source>
</evidence>
<evidence type="ECO:0000313" key="8">
    <source>
        <dbReference type="Proteomes" id="UP001549031"/>
    </source>
</evidence>
<dbReference type="NCBIfam" id="TIGR01331">
    <property type="entry name" value="bisphos_cysQ"/>
    <property type="match status" value="1"/>
</dbReference>
<dbReference type="PROSITE" id="PS00630">
    <property type="entry name" value="IMP_2"/>
    <property type="match status" value="1"/>
</dbReference>
<sequence>MTDDALLLQTFETAALAAGRAILNIYHGAKLSVKEKADHSPVTEADEHAERIILDHLTAVAPEIPVIAEEEVAKGRAQAIGTRFMLVDPLDGTREFIAQRPEFTVNIALIEAGAPVLGVVYAPAQSVVYIGSRDGAWRLEIDSDLRVAGRRRISSRKAGSRPVALCSRSHDSAETSDYLRQRGISDIRRLGSSLKFCLLAEGSADVYPRFSRTMEWDTAAGDAVLRAAGGRTETLDGSPLAYGKIGRPDCADFSNPDFIATGG</sequence>
<feature type="binding site" evidence="6">
    <location>
        <position position="217"/>
    </location>
    <ligand>
        <name>Mg(2+)</name>
        <dbReference type="ChEBI" id="CHEBI:18420"/>
        <label>2</label>
    </ligand>
</feature>
<feature type="binding site" evidence="6">
    <location>
        <position position="88"/>
    </location>
    <ligand>
        <name>Mg(2+)</name>
        <dbReference type="ChEBI" id="CHEBI:18420"/>
        <label>1</label>
    </ligand>
</feature>
<feature type="binding site" evidence="6">
    <location>
        <position position="91"/>
    </location>
    <ligand>
        <name>Mg(2+)</name>
        <dbReference type="ChEBI" id="CHEBI:18420"/>
        <label>2</label>
    </ligand>
</feature>
<dbReference type="GO" id="GO:0008441">
    <property type="term" value="F:3'(2'),5'-bisphosphate nucleotidase activity"/>
    <property type="evidence" value="ECO:0007669"/>
    <property type="project" value="UniProtKB-EC"/>
</dbReference>
<evidence type="ECO:0000256" key="2">
    <source>
        <dbReference type="ARBA" id="ARBA00022475"/>
    </source>
</evidence>
<comment type="catalytic activity">
    <reaction evidence="6">
        <text>adenosine 3',5'-bisphosphate + H2O = AMP + phosphate</text>
        <dbReference type="Rhea" id="RHEA:10040"/>
        <dbReference type="ChEBI" id="CHEBI:15377"/>
        <dbReference type="ChEBI" id="CHEBI:43474"/>
        <dbReference type="ChEBI" id="CHEBI:58343"/>
        <dbReference type="ChEBI" id="CHEBI:456215"/>
        <dbReference type="EC" id="3.1.3.7"/>
    </reaction>
</comment>
<dbReference type="InterPro" id="IPR050725">
    <property type="entry name" value="CysQ/Inositol_MonoPase"/>
</dbReference>
<proteinExistence type="inferred from homology"/>
<feature type="binding site" evidence="6">
    <location>
        <begin position="90"/>
        <end position="93"/>
    </location>
    <ligand>
        <name>substrate</name>
    </ligand>
</feature>
<dbReference type="Gene3D" id="3.30.540.10">
    <property type="entry name" value="Fructose-1,6-Bisphosphatase, subunit A, domain 1"/>
    <property type="match status" value="1"/>
</dbReference>
<dbReference type="InterPro" id="IPR020550">
    <property type="entry name" value="Inositol_monophosphatase_CS"/>
</dbReference>
<comment type="similarity">
    <text evidence="1 6">Belongs to the inositol monophosphatase superfamily. CysQ family.</text>
</comment>
<evidence type="ECO:0000313" key="7">
    <source>
        <dbReference type="EMBL" id="MET3585859.1"/>
    </source>
</evidence>
<dbReference type="RefSeq" id="WP_247243772.1">
    <property type="nucleotide sequence ID" value="NZ_JALJRA010000006.1"/>
</dbReference>
<dbReference type="HAMAP" id="MF_02095">
    <property type="entry name" value="CysQ"/>
    <property type="match status" value="1"/>
</dbReference>
<dbReference type="EMBL" id="JBEPLJ010000006">
    <property type="protein sequence ID" value="MET3585859.1"/>
    <property type="molecule type" value="Genomic_DNA"/>
</dbReference>
<comment type="subcellular location">
    <subcellularLocation>
        <location evidence="6">Cell inner membrane</location>
        <topology evidence="6">Peripheral membrane protein</topology>
        <orientation evidence="6">Cytoplasmic side</orientation>
    </subcellularLocation>
</comment>
<dbReference type="SUPFAM" id="SSF56655">
    <property type="entry name" value="Carbohydrate phosphatase"/>
    <property type="match status" value="1"/>
</dbReference>
<evidence type="ECO:0000256" key="4">
    <source>
        <dbReference type="ARBA" id="ARBA00022801"/>
    </source>
</evidence>
<keyword evidence="4 6" id="KW-0378">Hydrolase</keyword>
<keyword evidence="3 6" id="KW-0997">Cell inner membrane</keyword>
<dbReference type="CDD" id="cd01638">
    <property type="entry name" value="CysQ"/>
    <property type="match status" value="1"/>
</dbReference>
<comment type="caution">
    <text evidence="7">The sequence shown here is derived from an EMBL/GenBank/DDBJ whole genome shotgun (WGS) entry which is preliminary data.</text>
</comment>